<dbReference type="Proteomes" id="UP000734854">
    <property type="component" value="Unassembled WGS sequence"/>
</dbReference>
<comment type="caution">
    <text evidence="1">The sequence shown here is derived from an EMBL/GenBank/DDBJ whole genome shotgun (WGS) entry which is preliminary data.</text>
</comment>
<dbReference type="EMBL" id="JACMSC010000007">
    <property type="protein sequence ID" value="KAG6514688.1"/>
    <property type="molecule type" value="Genomic_DNA"/>
</dbReference>
<organism evidence="1 2">
    <name type="scientific">Zingiber officinale</name>
    <name type="common">Ginger</name>
    <name type="synonym">Amomum zingiber</name>
    <dbReference type="NCBI Taxonomy" id="94328"/>
    <lineage>
        <taxon>Eukaryota</taxon>
        <taxon>Viridiplantae</taxon>
        <taxon>Streptophyta</taxon>
        <taxon>Embryophyta</taxon>
        <taxon>Tracheophyta</taxon>
        <taxon>Spermatophyta</taxon>
        <taxon>Magnoliopsida</taxon>
        <taxon>Liliopsida</taxon>
        <taxon>Zingiberales</taxon>
        <taxon>Zingiberaceae</taxon>
        <taxon>Zingiber</taxon>
    </lineage>
</organism>
<accession>A0A8J5GUG6</accession>
<reference evidence="1 2" key="1">
    <citation type="submission" date="2020-08" db="EMBL/GenBank/DDBJ databases">
        <title>Plant Genome Project.</title>
        <authorList>
            <person name="Zhang R.-G."/>
        </authorList>
    </citation>
    <scope>NUCLEOTIDE SEQUENCE [LARGE SCALE GENOMIC DNA]</scope>
    <source>
        <tissue evidence="1">Rhizome</tissue>
    </source>
</reference>
<evidence type="ECO:0000313" key="2">
    <source>
        <dbReference type="Proteomes" id="UP000734854"/>
    </source>
</evidence>
<sequence length="71" mass="7693">MCSSLQIMHSVIAVAPKCSLNFIGSNSSSILDEHLQSPIGFDIIFPGMLEYAINIGLDVPIEHYEIGNMLG</sequence>
<name>A0A8J5GUG6_ZINOF</name>
<gene>
    <name evidence="1" type="ORF">ZIOFF_025058</name>
</gene>
<dbReference type="Gene3D" id="1.50.10.160">
    <property type="match status" value="1"/>
</dbReference>
<proteinExistence type="predicted"/>
<protein>
    <submittedName>
        <fullName evidence="1">Uncharacterized protein</fullName>
    </submittedName>
</protein>
<dbReference type="AlphaFoldDB" id="A0A8J5GUG6"/>
<keyword evidence="2" id="KW-1185">Reference proteome</keyword>
<evidence type="ECO:0000313" key="1">
    <source>
        <dbReference type="EMBL" id="KAG6514688.1"/>
    </source>
</evidence>